<feature type="transmembrane region" description="Helical" evidence="7">
    <location>
        <begin position="338"/>
        <end position="357"/>
    </location>
</feature>
<accession>A0A645BEV6</accession>
<evidence type="ECO:0000256" key="3">
    <source>
        <dbReference type="ARBA" id="ARBA00022679"/>
    </source>
</evidence>
<feature type="transmembrane region" description="Helical" evidence="7">
    <location>
        <begin position="169"/>
        <end position="193"/>
    </location>
</feature>
<comment type="subcellular location">
    <subcellularLocation>
        <location evidence="1">Cell membrane</location>
        <topology evidence="1">Multi-pass membrane protein</topology>
    </subcellularLocation>
</comment>
<evidence type="ECO:0000256" key="1">
    <source>
        <dbReference type="ARBA" id="ARBA00004651"/>
    </source>
</evidence>
<reference evidence="8" key="1">
    <citation type="submission" date="2019-08" db="EMBL/GenBank/DDBJ databases">
        <authorList>
            <person name="Kucharzyk K."/>
            <person name="Murdoch R.W."/>
            <person name="Higgins S."/>
            <person name="Loffler F."/>
        </authorList>
    </citation>
    <scope>NUCLEOTIDE SEQUENCE</scope>
</reference>
<keyword evidence="5 7" id="KW-1133">Transmembrane helix</keyword>
<feature type="transmembrane region" description="Helical" evidence="7">
    <location>
        <begin position="12"/>
        <end position="33"/>
    </location>
</feature>
<dbReference type="EMBL" id="VSSQ01017703">
    <property type="protein sequence ID" value="MPM60244.1"/>
    <property type="molecule type" value="Genomic_DNA"/>
</dbReference>
<dbReference type="GO" id="GO:0005886">
    <property type="term" value="C:plasma membrane"/>
    <property type="evidence" value="ECO:0007669"/>
    <property type="project" value="UniProtKB-SubCell"/>
</dbReference>
<keyword evidence="6 7" id="KW-0472">Membrane</keyword>
<dbReference type="Pfam" id="PF09594">
    <property type="entry name" value="GT87"/>
    <property type="match status" value="1"/>
</dbReference>
<evidence type="ECO:0000256" key="4">
    <source>
        <dbReference type="ARBA" id="ARBA00022692"/>
    </source>
</evidence>
<evidence type="ECO:0008006" key="9">
    <source>
        <dbReference type="Google" id="ProtNLM"/>
    </source>
</evidence>
<dbReference type="AlphaFoldDB" id="A0A645BEV6"/>
<protein>
    <recommendedName>
        <fullName evidence="9">DUF2029 domain-containing protein</fullName>
    </recommendedName>
</protein>
<keyword evidence="4 7" id="KW-0812">Transmembrane</keyword>
<dbReference type="GO" id="GO:0016758">
    <property type="term" value="F:hexosyltransferase activity"/>
    <property type="evidence" value="ECO:0007669"/>
    <property type="project" value="InterPro"/>
</dbReference>
<sequence length="390" mass="43365">MKSKVLHMILKTVMFLMILAVIAAINFACLRIGQAIIGIDYADYYAAGRMVINGDIGQIYNMEAHHAVLESLFGRIPYLLEWIYPPTFLIPIVPLSYLPFDASLVIWLVLSFIPAALAVYVLTGKNKFAPLSLLAFPGTFLNIRWGQNGFLTAALFGFGVYFAESSPLLAGLMFGLLTFKPQMAIFPFIILLLLKKWKTLGWSVAFTAAFAVLTGVIFGFQTWVDFFSTSLYNASQLGASWEATNWGIPTLSTSLRVMGLNGWALTAVLIIVAVLAIYACVRVWKQTQNRSLRLMALVLCLFLSFPYVSLYDFAILGIPWTMLLFDRQTNRAQSFSPAVLGILWALPLACLLVFMNFKIQLCPFVLMAYMIAVVYKSGKNAGEINISQTV</sequence>
<proteinExistence type="predicted"/>
<name>A0A645BEV6_9ZZZZ</name>
<evidence type="ECO:0000256" key="5">
    <source>
        <dbReference type="ARBA" id="ARBA00022989"/>
    </source>
</evidence>
<feature type="transmembrane region" description="Helical" evidence="7">
    <location>
        <begin position="263"/>
        <end position="284"/>
    </location>
</feature>
<keyword evidence="2" id="KW-1003">Cell membrane</keyword>
<feature type="transmembrane region" description="Helical" evidence="7">
    <location>
        <begin position="145"/>
        <end position="163"/>
    </location>
</feature>
<feature type="transmembrane region" description="Helical" evidence="7">
    <location>
        <begin position="104"/>
        <end position="124"/>
    </location>
</feature>
<keyword evidence="3" id="KW-0808">Transferase</keyword>
<evidence type="ECO:0000256" key="2">
    <source>
        <dbReference type="ARBA" id="ARBA00022475"/>
    </source>
</evidence>
<feature type="transmembrane region" description="Helical" evidence="7">
    <location>
        <begin position="296"/>
        <end position="318"/>
    </location>
</feature>
<gene>
    <name evidence="8" type="ORF">SDC9_107095</name>
</gene>
<comment type="caution">
    <text evidence="8">The sequence shown here is derived from an EMBL/GenBank/DDBJ whole genome shotgun (WGS) entry which is preliminary data.</text>
</comment>
<dbReference type="InterPro" id="IPR018584">
    <property type="entry name" value="GT87"/>
</dbReference>
<evidence type="ECO:0000256" key="6">
    <source>
        <dbReference type="ARBA" id="ARBA00023136"/>
    </source>
</evidence>
<evidence type="ECO:0000256" key="7">
    <source>
        <dbReference type="SAM" id="Phobius"/>
    </source>
</evidence>
<feature type="transmembrane region" description="Helical" evidence="7">
    <location>
        <begin position="200"/>
        <end position="224"/>
    </location>
</feature>
<evidence type="ECO:0000313" key="8">
    <source>
        <dbReference type="EMBL" id="MPM60244.1"/>
    </source>
</evidence>
<organism evidence="8">
    <name type="scientific">bioreactor metagenome</name>
    <dbReference type="NCBI Taxonomy" id="1076179"/>
    <lineage>
        <taxon>unclassified sequences</taxon>
        <taxon>metagenomes</taxon>
        <taxon>ecological metagenomes</taxon>
    </lineage>
</organism>